<organism evidence="1 2">
    <name type="scientific">Yaravirus sp. 'brasiliensis'</name>
    <dbReference type="NCBI Taxonomy" id="2739681"/>
    <lineage>
        <taxon>Viruses</taxon>
        <taxon>Varidnaviria</taxon>
        <taxon>Bamfordvirae</taxon>
        <taxon>Nucleocytoviricota</taxon>
        <taxon>Mriyaviricetes</taxon>
        <taxon>Yaraviridae</taxon>
        <taxon>Yaravirus</taxon>
        <taxon>Yaravirus brasiliense</taxon>
    </lineage>
</organism>
<reference evidence="1" key="1">
    <citation type="submission" date="2020-04" db="EMBL/GenBank/DDBJ databases">
        <title>A mysterious 80 nm amoeba virus with a near complete 'ORFan genome' challenges the classification of DNA viruses.</title>
        <authorList>
            <person name="Boratto P.V.M."/>
            <person name="Oliveira G.P."/>
            <person name="Machado T.B."/>
            <person name="Andrade A.C.S.P."/>
            <person name="Baudoin J.P."/>
            <person name="Klose T."/>
            <person name="Azza S."/>
            <person name="Decloquement P."/>
            <person name="Chabriere E."/>
            <person name="Colson P."/>
            <person name="Levasseur A."/>
            <person name="La Scola B."/>
            <person name="Abrahao J.S."/>
        </authorList>
    </citation>
    <scope>NUCLEOTIDE SEQUENCE</scope>
    <source>
        <strain evidence="1">BHMG</strain>
    </source>
</reference>
<evidence type="ECO:0000313" key="2">
    <source>
        <dbReference type="Proteomes" id="UP000830293"/>
    </source>
</evidence>
<dbReference type="Proteomes" id="UP000830293">
    <property type="component" value="Segment"/>
</dbReference>
<dbReference type="EMBL" id="MT293574">
    <property type="protein sequence ID" value="QKE44421.1"/>
    <property type="molecule type" value="Genomic_DNA"/>
</dbReference>
<dbReference type="KEGG" id="vg:80539304"/>
<keyword evidence="2" id="KW-1185">Reference proteome</keyword>
<proteinExistence type="predicted"/>
<protein>
    <submittedName>
        <fullName evidence="1">Uncharacterized protein</fullName>
    </submittedName>
</protein>
<evidence type="ECO:0000313" key="1">
    <source>
        <dbReference type="EMBL" id="QKE44421.1"/>
    </source>
</evidence>
<accession>A0AAE7E2J4</accession>
<dbReference type="GeneID" id="80539304"/>
<sequence>MMDEAMQDAKIIEKYHARFPEILGRFQPINLARTHPLEVRALKYQCFKACDRQFGPMLAKSGLVGMASVFEWAWMTYCFNHPALGPYRGKFNLTDLGNVIGSDRAMVVMEPLLDEWQMRYPSVFEQPLWVRTLHGIYLICKEVADMNRGRPSHADQAPAGYDDL</sequence>
<name>A0AAE7E2J4_9VIRU</name>
<dbReference type="RefSeq" id="YP_010800668.1">
    <property type="nucleotide sequence ID" value="NC_076895.1"/>
</dbReference>